<dbReference type="Pfam" id="PF07963">
    <property type="entry name" value="N_methyl"/>
    <property type="match status" value="1"/>
</dbReference>
<keyword evidence="1" id="KW-0472">Membrane</keyword>
<dbReference type="PROSITE" id="PS00409">
    <property type="entry name" value="PROKAR_NTER_METHYL"/>
    <property type="match status" value="1"/>
</dbReference>
<keyword evidence="1" id="KW-1133">Transmembrane helix</keyword>
<protein>
    <submittedName>
        <fullName evidence="2">Prepilin-type N-terminal cleavage/methylation domain-containing protein</fullName>
    </submittedName>
</protein>
<sequence>MMISHERLRVGGQKGFSLVELMVALVIGLLVVFGATQVFVAAKVSYNRTAELSVRQESLRFFVDILSLDVRSSAVNGVSVSADNATLSLEYDSRTDDPYCGAGNDLVSVNYSYSSGAVSLSYQCDSASYGPDPLVSGIEDVSFEQFVSIQDADLKTGYVKVAMSFPTLPGETSSDSTFTFRVANREAVAR</sequence>
<organism evidence="2 3">
    <name type="scientific">Halomonas rhizosphaerae</name>
    <dbReference type="NCBI Taxonomy" id="3043296"/>
    <lineage>
        <taxon>Bacteria</taxon>
        <taxon>Pseudomonadati</taxon>
        <taxon>Pseudomonadota</taxon>
        <taxon>Gammaproteobacteria</taxon>
        <taxon>Oceanospirillales</taxon>
        <taxon>Halomonadaceae</taxon>
        <taxon>Halomonas</taxon>
    </lineage>
</organism>
<gene>
    <name evidence="2" type="ORF">QLQ83_04950</name>
</gene>
<proteinExistence type="predicted"/>
<evidence type="ECO:0000313" key="3">
    <source>
        <dbReference type="Proteomes" id="UP001225957"/>
    </source>
</evidence>
<comment type="caution">
    <text evidence="2">The sequence shown here is derived from an EMBL/GenBank/DDBJ whole genome shotgun (WGS) entry which is preliminary data.</text>
</comment>
<name>A0ABT6V0G1_9GAMM</name>
<keyword evidence="3" id="KW-1185">Reference proteome</keyword>
<evidence type="ECO:0000256" key="1">
    <source>
        <dbReference type="SAM" id="Phobius"/>
    </source>
</evidence>
<dbReference type="Proteomes" id="UP001225957">
    <property type="component" value="Unassembled WGS sequence"/>
</dbReference>
<dbReference type="NCBIfam" id="TIGR02532">
    <property type="entry name" value="IV_pilin_GFxxxE"/>
    <property type="match status" value="1"/>
</dbReference>
<dbReference type="EMBL" id="JASCQP010000016">
    <property type="protein sequence ID" value="MDI5890437.1"/>
    <property type="molecule type" value="Genomic_DNA"/>
</dbReference>
<evidence type="ECO:0000313" key="2">
    <source>
        <dbReference type="EMBL" id="MDI5890437.1"/>
    </source>
</evidence>
<dbReference type="RefSeq" id="WP_282734444.1">
    <property type="nucleotide sequence ID" value="NZ_JASCQP010000016.1"/>
</dbReference>
<dbReference type="InterPro" id="IPR012902">
    <property type="entry name" value="N_methyl_site"/>
</dbReference>
<reference evidence="2 3" key="1">
    <citation type="submission" date="2023-04" db="EMBL/GenBank/DDBJ databases">
        <title>Halomonas strains isolated from rhizosphere soil.</title>
        <authorList>
            <person name="Xu L."/>
            <person name="Sun J.-Q."/>
        </authorList>
    </citation>
    <scope>NUCLEOTIDE SEQUENCE [LARGE SCALE GENOMIC DNA]</scope>
    <source>
        <strain evidence="2 3">LR5S20</strain>
    </source>
</reference>
<accession>A0ABT6V0G1</accession>
<feature type="transmembrane region" description="Helical" evidence="1">
    <location>
        <begin position="21"/>
        <end position="42"/>
    </location>
</feature>
<keyword evidence="1" id="KW-0812">Transmembrane</keyword>